<dbReference type="eggNOG" id="ENOG502RY3D">
    <property type="taxonomic scope" value="Eukaryota"/>
</dbReference>
<dbReference type="InterPro" id="IPR049892">
    <property type="entry name" value="AA9"/>
</dbReference>
<feature type="compositionally biased region" description="Gly residues" evidence="5">
    <location>
        <begin position="346"/>
        <end position="368"/>
    </location>
</feature>
<dbReference type="Pfam" id="PF03443">
    <property type="entry name" value="AA9"/>
    <property type="match status" value="1"/>
</dbReference>
<keyword evidence="6" id="KW-0732">Signal</keyword>
<feature type="region of interest" description="Disordered" evidence="5">
    <location>
        <begin position="552"/>
        <end position="572"/>
    </location>
</feature>
<evidence type="ECO:0000256" key="3">
    <source>
        <dbReference type="ARBA" id="ARBA00022525"/>
    </source>
</evidence>
<protein>
    <recommendedName>
        <fullName evidence="7">Auxiliary Activity family 9 catalytic domain-containing protein</fullName>
    </recommendedName>
</protein>
<feature type="compositionally biased region" description="Polar residues" evidence="5">
    <location>
        <begin position="336"/>
        <end position="345"/>
    </location>
</feature>
<dbReference type="CDD" id="cd21175">
    <property type="entry name" value="LPMO_AA9"/>
    <property type="match status" value="1"/>
</dbReference>
<comment type="cofactor">
    <cofactor evidence="1">
        <name>Cu(2+)</name>
        <dbReference type="ChEBI" id="CHEBI:29036"/>
    </cofactor>
</comment>
<dbReference type="AlphaFoldDB" id="E3RLJ3"/>
<feature type="compositionally biased region" description="Basic residues" evidence="5">
    <location>
        <begin position="561"/>
        <end position="572"/>
    </location>
</feature>
<accession>E3RLJ3</accession>
<feature type="compositionally biased region" description="Low complexity" evidence="5">
    <location>
        <begin position="485"/>
        <end position="533"/>
    </location>
</feature>
<feature type="compositionally biased region" description="Low complexity" evidence="5">
    <location>
        <begin position="370"/>
        <end position="383"/>
    </location>
</feature>
<dbReference type="KEGG" id="pte:PTT_09241"/>
<gene>
    <name evidence="8" type="ORF">PTT_09241</name>
</gene>
<keyword evidence="3" id="KW-0964">Secreted</keyword>
<comment type="subcellular location">
    <subcellularLocation>
        <location evidence="2">Secreted</location>
    </subcellularLocation>
</comment>
<keyword evidence="4" id="KW-1015">Disulfide bond</keyword>
<evidence type="ECO:0000313" key="9">
    <source>
        <dbReference type="Proteomes" id="UP000001067"/>
    </source>
</evidence>
<dbReference type="HOGENOM" id="CLU_031730_1_0_1"/>
<feature type="compositionally biased region" description="Low complexity" evidence="5">
    <location>
        <begin position="404"/>
        <end position="417"/>
    </location>
</feature>
<dbReference type="GO" id="GO:0005576">
    <property type="term" value="C:extracellular region"/>
    <property type="evidence" value="ECO:0007669"/>
    <property type="project" value="UniProtKB-SubCell"/>
</dbReference>
<feature type="chain" id="PRO_5003181413" description="Auxiliary Activity family 9 catalytic domain-containing protein" evidence="6">
    <location>
        <begin position="21"/>
        <end position="572"/>
    </location>
</feature>
<feature type="signal peptide" evidence="6">
    <location>
        <begin position="1"/>
        <end position="20"/>
    </location>
</feature>
<sequence>MYKTISSVGAIAALAATVTAHGTVTGVSINDQFITGFKLDFYYAKKNNGQIPQHIGWYAENTDNGFVGPSDYGNPDIICHKSASPDLSSDTLAKVEAGGTVTFDWTQWAQSHVGPLLTYVASYTGDISAVKKETLEWVKIDEAGYESGQWAAIKMINQNNSWPVTVPKNLAPGKYVFRHEAIALHSAGQANGAQNYPQCLNIEVTGSGTEKPKGVVGTKLYTATDPGILFNVYTPNIDYKIPGPPLFGSGSSGSSSGSSGSGSPKPGPSNSTPSSTAGPFSHEKPVVTPAPASKIGGTSTNSGKSPKHNAGTPSNGGAKGNIGTPVNDNGAPPSGNVDTPKNGGTPTSGGNDGDSSYGNGGNPFGPKGGKPPVSGGASPNGFPGFPGGSPPSGFPGFPDGGFPSGAPFPGAPSNGAPTNNKPAPGTGSAPGKGPSPSKNTPSNGTPASGSSSGSNNPFQGGFSFPDGKPANDGKPNANTPTNGKGHAASPSPTPTAAAAGKAGASSNTGGSSYSGTGGSAASSSGAPPSGDSGLPKVFTVDQFIKWLEKMAGQTDSTDGKKARRHARAFSRL</sequence>
<dbReference type="Gene3D" id="2.70.50.70">
    <property type="match status" value="1"/>
</dbReference>
<proteinExistence type="predicted"/>
<dbReference type="EMBL" id="GL533866">
    <property type="protein sequence ID" value="EFQ93413.1"/>
    <property type="molecule type" value="Genomic_DNA"/>
</dbReference>
<name>E3RLJ3_PYRTT</name>
<dbReference type="InterPro" id="IPR005103">
    <property type="entry name" value="AA9_LPMO"/>
</dbReference>
<reference evidence="8 9" key="1">
    <citation type="journal article" date="2010" name="Genome Biol.">
        <title>A first genome assembly of the barley fungal pathogen Pyrenophora teres f. teres.</title>
        <authorList>
            <person name="Ellwood S.R."/>
            <person name="Liu Z."/>
            <person name="Syme R.A."/>
            <person name="Lai Z."/>
            <person name="Hane J.K."/>
            <person name="Keiper F."/>
            <person name="Moffat C.S."/>
            <person name="Oliver R.P."/>
            <person name="Friesen T.L."/>
        </authorList>
    </citation>
    <scope>NUCLEOTIDE SEQUENCE [LARGE SCALE GENOMIC DNA]</scope>
    <source>
        <strain evidence="8 9">0-1</strain>
    </source>
</reference>
<keyword evidence="9" id="KW-1185">Reference proteome</keyword>
<organism evidence="9">
    <name type="scientific">Pyrenophora teres f. teres (strain 0-1)</name>
    <name type="common">Barley net blotch fungus</name>
    <name type="synonym">Drechslera teres f. teres</name>
    <dbReference type="NCBI Taxonomy" id="861557"/>
    <lineage>
        <taxon>Eukaryota</taxon>
        <taxon>Fungi</taxon>
        <taxon>Dikarya</taxon>
        <taxon>Ascomycota</taxon>
        <taxon>Pezizomycotina</taxon>
        <taxon>Dothideomycetes</taxon>
        <taxon>Pleosporomycetidae</taxon>
        <taxon>Pleosporales</taxon>
        <taxon>Pleosporineae</taxon>
        <taxon>Pleosporaceae</taxon>
        <taxon>Pyrenophora</taxon>
    </lineage>
</organism>
<evidence type="ECO:0000256" key="5">
    <source>
        <dbReference type="SAM" id="MobiDB-lite"/>
    </source>
</evidence>
<evidence type="ECO:0000313" key="8">
    <source>
        <dbReference type="EMBL" id="EFQ93413.1"/>
    </source>
</evidence>
<dbReference type="PANTHER" id="PTHR33353">
    <property type="entry name" value="PUTATIVE (AFU_ORTHOLOGUE AFUA_1G12560)-RELATED"/>
    <property type="match status" value="1"/>
</dbReference>
<feature type="domain" description="Auxiliary Activity family 9 catalytic" evidence="7">
    <location>
        <begin position="21"/>
        <end position="235"/>
    </location>
</feature>
<evidence type="ECO:0000256" key="2">
    <source>
        <dbReference type="ARBA" id="ARBA00004613"/>
    </source>
</evidence>
<evidence type="ECO:0000256" key="6">
    <source>
        <dbReference type="SAM" id="SignalP"/>
    </source>
</evidence>
<dbReference type="OrthoDB" id="4849160at2759"/>
<dbReference type="PANTHER" id="PTHR33353:SF34">
    <property type="entry name" value="ENDO-BETA-1,4-GLUCANASE D"/>
    <property type="match status" value="1"/>
</dbReference>
<feature type="region of interest" description="Disordered" evidence="5">
    <location>
        <begin position="244"/>
        <end position="536"/>
    </location>
</feature>
<evidence type="ECO:0000256" key="1">
    <source>
        <dbReference type="ARBA" id="ARBA00001973"/>
    </source>
</evidence>
<evidence type="ECO:0000256" key="4">
    <source>
        <dbReference type="ARBA" id="ARBA00023157"/>
    </source>
</evidence>
<evidence type="ECO:0000259" key="7">
    <source>
        <dbReference type="Pfam" id="PF03443"/>
    </source>
</evidence>
<dbReference type="Proteomes" id="UP000001067">
    <property type="component" value="Unassembled WGS sequence"/>
</dbReference>
<feature type="compositionally biased region" description="Low complexity" evidence="5">
    <location>
        <begin position="246"/>
        <end position="279"/>
    </location>
</feature>
<feature type="compositionally biased region" description="Low complexity" evidence="5">
    <location>
        <begin position="441"/>
        <end position="464"/>
    </location>
</feature>
<dbReference type="STRING" id="861557.E3RLJ3"/>